<protein>
    <submittedName>
        <fullName evidence="1">Uncharacterized protein</fullName>
    </submittedName>
</protein>
<evidence type="ECO:0000313" key="1">
    <source>
        <dbReference type="EMBL" id="DAG97951.1"/>
    </source>
</evidence>
<name>A0A8S5VTZ2_9CAUD</name>
<dbReference type="EMBL" id="BK035393">
    <property type="protein sequence ID" value="DAG97951.1"/>
    <property type="molecule type" value="Genomic_DNA"/>
</dbReference>
<sequence>MNSRYIRISTELLLEFVASASEKHDTDVRLRRITSEYDGTCTLYNEKGTGNSIDKVHLITDRYDTMAVGEEGGKLSDSNTLFRDEKCDLRFYDKMKYNKVRLHLLCGYNLQNIEGLGINLFIRDTEKVFNLADIVIFSPRIGDVTYTRSPKRITESVFDRYIEFDIISIDDILEYSRTDEEMVKRVFGQDMVIDGVLHVETYEIRNLHVENGFKVFQTYNKHRSSFPIGNEYKSLSAELRFSEDKTCVEFSGSFEGMSFEDFMYRLNSMSKNSYFVQHEIRVVEQVGNSFIEQDTWVTVQNTDFDKIFKFRPVIENKGVISVSIDYRMTLVNAYNANGMSVEASISTRDIQSFQGKLVKLQAPLQNIRVVQKIARSSDKNIREVSNDVIKTKYITKYVNVTDITTDKKDIHVTPFRSTYRINLKGVESQNNNHRAFLVYVDDYGQKHYMKNVVSEELSAREYMFIMEENTSVTILKNANRKLYFVIIENDVENVIDVLNITT</sequence>
<proteinExistence type="predicted"/>
<accession>A0A8S5VTZ2</accession>
<reference evidence="1" key="1">
    <citation type="journal article" date="2021" name="Proc. Natl. Acad. Sci. U.S.A.">
        <title>A Catalog of Tens of Thousands of Viruses from Human Metagenomes Reveals Hidden Associations with Chronic Diseases.</title>
        <authorList>
            <person name="Tisza M.J."/>
            <person name="Buck C.B."/>
        </authorList>
    </citation>
    <scope>NUCLEOTIDE SEQUENCE</scope>
    <source>
        <strain evidence="1">CtASH1</strain>
    </source>
</reference>
<organism evidence="1">
    <name type="scientific">Ackermannviridae sp</name>
    <dbReference type="NCBI Taxonomy" id="2831612"/>
    <lineage>
        <taxon>Viruses</taxon>
        <taxon>Duplodnaviria</taxon>
        <taxon>Heunggongvirae</taxon>
        <taxon>Uroviricota</taxon>
        <taxon>Caudoviricetes</taxon>
        <taxon>Pantevenvirales</taxon>
        <taxon>Ackermannviridae</taxon>
    </lineage>
</organism>